<keyword evidence="3 6" id="KW-0067">ATP-binding</keyword>
<dbReference type="InterPro" id="IPR036961">
    <property type="entry name" value="Kinesin_motor_dom_sf"/>
</dbReference>
<dbReference type="GO" id="GO:0005524">
    <property type="term" value="F:ATP binding"/>
    <property type="evidence" value="ECO:0007669"/>
    <property type="project" value="UniProtKB-KW"/>
</dbReference>
<keyword evidence="2 6" id="KW-0547">Nucleotide-binding</keyword>
<dbReference type="InterPro" id="IPR027640">
    <property type="entry name" value="Kinesin-like_fam"/>
</dbReference>
<sequence>MGSPVSGGVGGRNAGDGIDLELLAGSGAAGHGHRKTIESSPSDENSGDEDVTLSQLNLIDLAGSESSKAETTGLRRKEGSYINKSLLTLGTVISKLTDDKATHIPYRDSKLTRLLQSSLSGHGRISVSSDTSICFLVLMVALSFLLITPASSNSEETHNTLKFAHRSKHVEIKASQNKIMDEKSLIKKYQREISCLKEELQQLKCGMMEKHCSYDQEDIVSLKLQLAYLPDRKREYIIDDDAGSIDSELSGEGRFGINCLDDNLKFEKKNRRRGMLGWFKLKKPEYLQGLSPNADCESSASGSPLRVSQQKISSDLTDARRNSISRKSDDISLLNYFPEKTPAGDLLSATAKGRQPPPVRHPFSLLLFGIDD</sequence>
<dbReference type="GO" id="GO:0005874">
    <property type="term" value="C:microtubule"/>
    <property type="evidence" value="ECO:0007669"/>
    <property type="project" value="UniProtKB-KW"/>
</dbReference>
<accession>A0A2I0VF89</accession>
<organism evidence="10 11">
    <name type="scientific">Dendrobium catenatum</name>
    <dbReference type="NCBI Taxonomy" id="906689"/>
    <lineage>
        <taxon>Eukaryota</taxon>
        <taxon>Viridiplantae</taxon>
        <taxon>Streptophyta</taxon>
        <taxon>Embryophyta</taxon>
        <taxon>Tracheophyta</taxon>
        <taxon>Spermatophyta</taxon>
        <taxon>Magnoliopsida</taxon>
        <taxon>Liliopsida</taxon>
        <taxon>Asparagales</taxon>
        <taxon>Orchidaceae</taxon>
        <taxon>Epidendroideae</taxon>
        <taxon>Malaxideae</taxon>
        <taxon>Dendrobiinae</taxon>
        <taxon>Dendrobium</taxon>
    </lineage>
</organism>
<dbReference type="GO" id="GO:0007018">
    <property type="term" value="P:microtubule-based movement"/>
    <property type="evidence" value="ECO:0007669"/>
    <property type="project" value="InterPro"/>
</dbReference>
<reference evidence="10 11" key="1">
    <citation type="journal article" date="2016" name="Sci. Rep.">
        <title>The Dendrobium catenatum Lindl. genome sequence provides insights into polysaccharide synthase, floral development and adaptive evolution.</title>
        <authorList>
            <person name="Zhang G.Q."/>
            <person name="Xu Q."/>
            <person name="Bian C."/>
            <person name="Tsai W.C."/>
            <person name="Yeh C.M."/>
            <person name="Liu K.W."/>
            <person name="Yoshida K."/>
            <person name="Zhang L.S."/>
            <person name="Chang S.B."/>
            <person name="Chen F."/>
            <person name="Shi Y."/>
            <person name="Su Y.Y."/>
            <person name="Zhang Y.Q."/>
            <person name="Chen L.J."/>
            <person name="Yin Y."/>
            <person name="Lin M."/>
            <person name="Huang H."/>
            <person name="Deng H."/>
            <person name="Wang Z.W."/>
            <person name="Zhu S.L."/>
            <person name="Zhao X."/>
            <person name="Deng C."/>
            <person name="Niu S.C."/>
            <person name="Huang J."/>
            <person name="Wang M."/>
            <person name="Liu G.H."/>
            <person name="Yang H.J."/>
            <person name="Xiao X.J."/>
            <person name="Hsiao Y.Y."/>
            <person name="Wu W.L."/>
            <person name="Chen Y.Y."/>
            <person name="Mitsuda N."/>
            <person name="Ohme-Takagi M."/>
            <person name="Luo Y.B."/>
            <person name="Van de Peer Y."/>
            <person name="Liu Z.J."/>
        </authorList>
    </citation>
    <scope>NUCLEOTIDE SEQUENCE [LARGE SCALE GENOMIC DNA]</scope>
    <source>
        <tissue evidence="10">The whole plant</tissue>
    </source>
</reference>
<reference evidence="10 11" key="2">
    <citation type="journal article" date="2017" name="Nature">
        <title>The Apostasia genome and the evolution of orchids.</title>
        <authorList>
            <person name="Zhang G.Q."/>
            <person name="Liu K.W."/>
            <person name="Li Z."/>
            <person name="Lohaus R."/>
            <person name="Hsiao Y.Y."/>
            <person name="Niu S.C."/>
            <person name="Wang J.Y."/>
            <person name="Lin Y.C."/>
            <person name="Xu Q."/>
            <person name="Chen L.J."/>
            <person name="Yoshida K."/>
            <person name="Fujiwara S."/>
            <person name="Wang Z.W."/>
            <person name="Zhang Y.Q."/>
            <person name="Mitsuda N."/>
            <person name="Wang M."/>
            <person name="Liu G.H."/>
            <person name="Pecoraro L."/>
            <person name="Huang H.X."/>
            <person name="Xiao X.J."/>
            <person name="Lin M."/>
            <person name="Wu X.Y."/>
            <person name="Wu W.L."/>
            <person name="Chen Y.Y."/>
            <person name="Chang S.B."/>
            <person name="Sakamoto S."/>
            <person name="Ohme-Takagi M."/>
            <person name="Yagi M."/>
            <person name="Zeng S.J."/>
            <person name="Shen C.Y."/>
            <person name="Yeh C.M."/>
            <person name="Luo Y.B."/>
            <person name="Tsai W.C."/>
            <person name="Van de Peer Y."/>
            <person name="Liu Z.J."/>
        </authorList>
    </citation>
    <scope>NUCLEOTIDE SEQUENCE [LARGE SCALE GENOMIC DNA]</scope>
    <source>
        <tissue evidence="10">The whole plant</tissue>
    </source>
</reference>
<evidence type="ECO:0000259" key="9">
    <source>
        <dbReference type="PROSITE" id="PS50067"/>
    </source>
</evidence>
<dbReference type="Pfam" id="PF00225">
    <property type="entry name" value="Kinesin"/>
    <property type="match status" value="1"/>
</dbReference>
<feature type="coiled-coil region" evidence="7">
    <location>
        <begin position="172"/>
        <end position="206"/>
    </location>
</feature>
<protein>
    <recommendedName>
        <fullName evidence="6">Kinesin-like protein</fullName>
    </recommendedName>
</protein>
<keyword evidence="1 6" id="KW-0493">Microtubule</keyword>
<dbReference type="GO" id="GO:0008017">
    <property type="term" value="F:microtubule binding"/>
    <property type="evidence" value="ECO:0007669"/>
    <property type="project" value="InterPro"/>
</dbReference>
<dbReference type="InterPro" id="IPR019821">
    <property type="entry name" value="Kinesin_motor_CS"/>
</dbReference>
<dbReference type="SUPFAM" id="SSF52540">
    <property type="entry name" value="P-loop containing nucleoside triphosphate hydrolases"/>
    <property type="match status" value="1"/>
</dbReference>
<feature type="region of interest" description="Disordered" evidence="8">
    <location>
        <begin position="27"/>
        <end position="49"/>
    </location>
</feature>
<dbReference type="PROSITE" id="PS00411">
    <property type="entry name" value="KINESIN_MOTOR_1"/>
    <property type="match status" value="1"/>
</dbReference>
<keyword evidence="11" id="KW-1185">Reference proteome</keyword>
<evidence type="ECO:0000256" key="2">
    <source>
        <dbReference type="ARBA" id="ARBA00022741"/>
    </source>
</evidence>
<dbReference type="EMBL" id="KZ503702">
    <property type="protein sequence ID" value="PKU62087.1"/>
    <property type="molecule type" value="Genomic_DNA"/>
</dbReference>
<dbReference type="PANTHER" id="PTHR47968:SF33">
    <property type="entry name" value="KINESIN-LIKE PROTEIN KIN-7C, MITOCHONDRIAL ISOFORM X1"/>
    <property type="match status" value="1"/>
</dbReference>
<comment type="similarity">
    <text evidence="5 6">Belongs to the TRAFAC class myosin-kinesin ATPase superfamily. Kinesin family.</text>
</comment>
<keyword evidence="7" id="KW-0175">Coiled coil</keyword>
<dbReference type="PANTHER" id="PTHR47968">
    <property type="entry name" value="CENTROMERE PROTEIN E"/>
    <property type="match status" value="1"/>
</dbReference>
<evidence type="ECO:0000256" key="4">
    <source>
        <dbReference type="ARBA" id="ARBA00023175"/>
    </source>
</evidence>
<evidence type="ECO:0000256" key="5">
    <source>
        <dbReference type="PROSITE-ProRule" id="PRU00283"/>
    </source>
</evidence>
<dbReference type="InterPro" id="IPR001752">
    <property type="entry name" value="Kinesin_motor_dom"/>
</dbReference>
<dbReference type="InterPro" id="IPR027417">
    <property type="entry name" value="P-loop_NTPase"/>
</dbReference>
<evidence type="ECO:0000256" key="8">
    <source>
        <dbReference type="SAM" id="MobiDB-lite"/>
    </source>
</evidence>
<dbReference type="SMART" id="SM00129">
    <property type="entry name" value="KISc"/>
    <property type="match status" value="1"/>
</dbReference>
<dbReference type="Proteomes" id="UP000233837">
    <property type="component" value="Unassembled WGS sequence"/>
</dbReference>
<dbReference type="GO" id="GO:0003777">
    <property type="term" value="F:microtubule motor activity"/>
    <property type="evidence" value="ECO:0007669"/>
    <property type="project" value="InterPro"/>
</dbReference>
<evidence type="ECO:0000256" key="1">
    <source>
        <dbReference type="ARBA" id="ARBA00022701"/>
    </source>
</evidence>
<dbReference type="Gene3D" id="3.40.850.10">
    <property type="entry name" value="Kinesin motor domain"/>
    <property type="match status" value="1"/>
</dbReference>
<evidence type="ECO:0000256" key="6">
    <source>
        <dbReference type="RuleBase" id="RU000394"/>
    </source>
</evidence>
<comment type="caution">
    <text evidence="5">Lacks conserved residue(s) required for the propagation of feature annotation.</text>
</comment>
<evidence type="ECO:0000256" key="7">
    <source>
        <dbReference type="SAM" id="Coils"/>
    </source>
</evidence>
<dbReference type="PROSITE" id="PS50067">
    <property type="entry name" value="KINESIN_MOTOR_2"/>
    <property type="match status" value="1"/>
</dbReference>
<keyword evidence="4 6" id="KW-0505">Motor protein</keyword>
<dbReference type="AlphaFoldDB" id="A0A2I0VF89"/>
<dbReference type="STRING" id="906689.A0A2I0VF89"/>
<feature type="region of interest" description="Disordered" evidence="8">
    <location>
        <begin position="292"/>
        <end position="321"/>
    </location>
</feature>
<evidence type="ECO:0000256" key="3">
    <source>
        <dbReference type="ARBA" id="ARBA00022840"/>
    </source>
</evidence>
<feature type="compositionally biased region" description="Polar residues" evidence="8">
    <location>
        <begin position="296"/>
        <end position="316"/>
    </location>
</feature>
<evidence type="ECO:0000313" key="10">
    <source>
        <dbReference type="EMBL" id="PKU62087.1"/>
    </source>
</evidence>
<proteinExistence type="inferred from homology"/>
<name>A0A2I0VF89_9ASPA</name>
<evidence type="ECO:0000313" key="11">
    <source>
        <dbReference type="Proteomes" id="UP000233837"/>
    </source>
</evidence>
<gene>
    <name evidence="10" type="primary">NACK2</name>
    <name evidence="10" type="ORF">MA16_Dca025062</name>
</gene>
<feature type="domain" description="Kinesin motor" evidence="9">
    <location>
        <begin position="1"/>
        <end position="170"/>
    </location>
</feature>
<dbReference type="PRINTS" id="PR00380">
    <property type="entry name" value="KINESINHEAVY"/>
</dbReference>